<evidence type="ECO:0000313" key="1">
    <source>
        <dbReference type="EMBL" id="MFD0850958.1"/>
    </source>
</evidence>
<keyword evidence="2" id="KW-1185">Reference proteome</keyword>
<gene>
    <name evidence="1" type="ORF">ACFQ07_01865</name>
</gene>
<evidence type="ECO:0000313" key="2">
    <source>
        <dbReference type="Proteomes" id="UP001597083"/>
    </source>
</evidence>
<comment type="caution">
    <text evidence="1">The sequence shown here is derived from an EMBL/GenBank/DDBJ whole genome shotgun (WGS) entry which is preliminary data.</text>
</comment>
<evidence type="ECO:0008006" key="3">
    <source>
        <dbReference type="Google" id="ProtNLM"/>
    </source>
</evidence>
<proteinExistence type="predicted"/>
<sequence length="62" mass="5881">MAANTTTVNAAVPAAEDADNGHIAPPVPAGITGDGVAVWGALANTPGATILAIATTTGLTRA</sequence>
<dbReference type="EMBL" id="JBHTIR010000206">
    <property type="protein sequence ID" value="MFD0850958.1"/>
    <property type="molecule type" value="Genomic_DNA"/>
</dbReference>
<dbReference type="Proteomes" id="UP001597083">
    <property type="component" value="Unassembled WGS sequence"/>
</dbReference>
<name>A0ABW3C9L2_9ACTN</name>
<protein>
    <recommendedName>
        <fullName evidence="3">MarR family transcriptional regulator</fullName>
    </recommendedName>
</protein>
<organism evidence="1 2">
    <name type="scientific">Actinomadura adrarensis</name>
    <dbReference type="NCBI Taxonomy" id="1819600"/>
    <lineage>
        <taxon>Bacteria</taxon>
        <taxon>Bacillati</taxon>
        <taxon>Actinomycetota</taxon>
        <taxon>Actinomycetes</taxon>
        <taxon>Streptosporangiales</taxon>
        <taxon>Thermomonosporaceae</taxon>
        <taxon>Actinomadura</taxon>
    </lineage>
</organism>
<accession>A0ABW3C9L2</accession>
<reference evidence="2" key="1">
    <citation type="journal article" date="2019" name="Int. J. Syst. Evol. Microbiol.">
        <title>The Global Catalogue of Microorganisms (GCM) 10K type strain sequencing project: providing services to taxonomists for standard genome sequencing and annotation.</title>
        <authorList>
            <consortium name="The Broad Institute Genomics Platform"/>
            <consortium name="The Broad Institute Genome Sequencing Center for Infectious Disease"/>
            <person name="Wu L."/>
            <person name="Ma J."/>
        </authorList>
    </citation>
    <scope>NUCLEOTIDE SEQUENCE [LARGE SCALE GENOMIC DNA]</scope>
    <source>
        <strain evidence="2">JCM 31696</strain>
    </source>
</reference>
<feature type="non-terminal residue" evidence="1">
    <location>
        <position position="62"/>
    </location>
</feature>